<reference evidence="2" key="1">
    <citation type="submission" date="2015-10" db="EMBL/GenBank/DDBJ databases">
        <authorList>
            <person name="Martinez-Garcia P.J."/>
            <person name="Crepeau M.W."/>
            <person name="Puiu D."/>
            <person name="Gonzalez-Ibeas D."/>
            <person name="Whalen J."/>
            <person name="Stevens K."/>
            <person name="Paul R."/>
            <person name="Butterfield T."/>
            <person name="Britton M."/>
            <person name="Reagan R."/>
            <person name="Chakraborty S."/>
            <person name="Walawage S.L."/>
            <person name="Vasquez-Gross H.A."/>
            <person name="Cardeno C."/>
            <person name="Famula R."/>
            <person name="Pratt K."/>
            <person name="Kuruganti S."/>
            <person name="Aradhya M.K."/>
            <person name="Leslie C.A."/>
            <person name="Dandekar A.M."/>
            <person name="Salzberg S.L."/>
            <person name="Wegrzyn J.L."/>
            <person name="Langley C.H."/>
            <person name="Neale D.B."/>
        </authorList>
    </citation>
    <scope>NUCLEOTIDE SEQUENCE</scope>
    <source>
        <tissue evidence="2">Leaves</tissue>
    </source>
</reference>
<organism evidence="2 3">
    <name type="scientific">Juglans regia</name>
    <name type="common">English walnut</name>
    <dbReference type="NCBI Taxonomy" id="51240"/>
    <lineage>
        <taxon>Eukaryota</taxon>
        <taxon>Viridiplantae</taxon>
        <taxon>Streptophyta</taxon>
        <taxon>Embryophyta</taxon>
        <taxon>Tracheophyta</taxon>
        <taxon>Spermatophyta</taxon>
        <taxon>Magnoliopsida</taxon>
        <taxon>eudicotyledons</taxon>
        <taxon>Gunneridae</taxon>
        <taxon>Pentapetalae</taxon>
        <taxon>rosids</taxon>
        <taxon>fabids</taxon>
        <taxon>Fagales</taxon>
        <taxon>Juglandaceae</taxon>
        <taxon>Juglans</taxon>
    </lineage>
</organism>
<feature type="compositionally biased region" description="Basic and acidic residues" evidence="1">
    <location>
        <begin position="1"/>
        <end position="10"/>
    </location>
</feature>
<sequence length="109" mass="12273">MADMAKEIKDNQGQADTVRAKGNQGREEWALAADVRMMGLVLVPKDRGNNREEYPVVMKVEDVKEWEAPAMKVVVVVEEKDVMVISVLREVVEEITPVREIILLLPSCP</sequence>
<gene>
    <name evidence="2" type="ORF">F2P56_027134</name>
</gene>
<evidence type="ECO:0000313" key="2">
    <source>
        <dbReference type="EMBL" id="KAF5452100.1"/>
    </source>
</evidence>
<proteinExistence type="predicted"/>
<dbReference type="EMBL" id="LIHL02000012">
    <property type="protein sequence ID" value="KAF5452100.1"/>
    <property type="molecule type" value="Genomic_DNA"/>
</dbReference>
<comment type="caution">
    <text evidence="2">The sequence shown here is derived from an EMBL/GenBank/DDBJ whole genome shotgun (WGS) entry which is preliminary data.</text>
</comment>
<protein>
    <submittedName>
        <fullName evidence="2">Uncharacterized protein</fullName>
    </submittedName>
</protein>
<name>A0A833UHN1_JUGRE</name>
<evidence type="ECO:0000313" key="3">
    <source>
        <dbReference type="Proteomes" id="UP000619265"/>
    </source>
</evidence>
<dbReference type="AlphaFoldDB" id="A0A833UHN1"/>
<evidence type="ECO:0000256" key="1">
    <source>
        <dbReference type="SAM" id="MobiDB-lite"/>
    </source>
</evidence>
<reference evidence="2" key="2">
    <citation type="submission" date="2020-03" db="EMBL/GenBank/DDBJ databases">
        <title>Walnut 2.0.</title>
        <authorList>
            <person name="Marrano A."/>
            <person name="Britton M."/>
            <person name="Zimin A.V."/>
            <person name="Zaini P.A."/>
            <person name="Workman R."/>
            <person name="Puiu D."/>
            <person name="Bianco L."/>
            <person name="Allen B.J."/>
            <person name="Troggio M."/>
            <person name="Leslie C.A."/>
            <person name="Timp W."/>
            <person name="Dendekar A."/>
            <person name="Salzberg S.L."/>
            <person name="Neale D.B."/>
        </authorList>
    </citation>
    <scope>NUCLEOTIDE SEQUENCE</scope>
    <source>
        <tissue evidence="2">Leaves</tissue>
    </source>
</reference>
<dbReference type="Proteomes" id="UP000619265">
    <property type="component" value="Unassembled WGS sequence"/>
</dbReference>
<accession>A0A833UHN1</accession>
<dbReference type="Gramene" id="Jr12_08780_p3">
    <property type="protein sequence ID" value="cds.Jr12_08780_p3"/>
    <property type="gene ID" value="Jr12_08780"/>
</dbReference>
<feature type="region of interest" description="Disordered" evidence="1">
    <location>
        <begin position="1"/>
        <end position="24"/>
    </location>
</feature>